<dbReference type="CDD" id="cd11444">
    <property type="entry name" value="bHLH_AtIBH1_like"/>
    <property type="match status" value="1"/>
</dbReference>
<sequence>MEEIPSTLPRKLVGKISHQNINPDHMASTHSSGQQPLAVIRRTRRQERRGRSRRSKKSNAKNIATQMTDTTDHSCCNSNNNNNTSTNCSSINEEEEDEENGGEEVEDKIMALQKIVPGGESLGVDKLFEETAGYILELQYQVKALKFLATFVQGSEKEKRKLGG</sequence>
<dbReference type="GO" id="GO:0006355">
    <property type="term" value="P:regulation of DNA-templated transcription"/>
    <property type="evidence" value="ECO:0007669"/>
    <property type="project" value="InterPro"/>
</dbReference>
<keyword evidence="7" id="KW-1185">Reference proteome</keyword>
<gene>
    <name evidence="6" type="ORF">OLC1_LOCUS1480</name>
</gene>
<dbReference type="Proteomes" id="UP001161247">
    <property type="component" value="Chromosome 1"/>
</dbReference>
<organism evidence="6 7">
    <name type="scientific">Oldenlandia corymbosa var. corymbosa</name>
    <dbReference type="NCBI Taxonomy" id="529605"/>
    <lineage>
        <taxon>Eukaryota</taxon>
        <taxon>Viridiplantae</taxon>
        <taxon>Streptophyta</taxon>
        <taxon>Embryophyta</taxon>
        <taxon>Tracheophyta</taxon>
        <taxon>Spermatophyta</taxon>
        <taxon>Magnoliopsida</taxon>
        <taxon>eudicotyledons</taxon>
        <taxon>Gunneridae</taxon>
        <taxon>Pentapetalae</taxon>
        <taxon>asterids</taxon>
        <taxon>lamiids</taxon>
        <taxon>Gentianales</taxon>
        <taxon>Rubiaceae</taxon>
        <taxon>Rubioideae</taxon>
        <taxon>Spermacoceae</taxon>
        <taxon>Hedyotis-Oldenlandia complex</taxon>
        <taxon>Oldenlandia</taxon>
    </lineage>
</organism>
<evidence type="ECO:0000256" key="2">
    <source>
        <dbReference type="ARBA" id="ARBA00023015"/>
    </source>
</evidence>
<reference evidence="6" key="1">
    <citation type="submission" date="2023-03" db="EMBL/GenBank/DDBJ databases">
        <authorList>
            <person name="Julca I."/>
        </authorList>
    </citation>
    <scope>NUCLEOTIDE SEQUENCE</scope>
</reference>
<dbReference type="GO" id="GO:0005634">
    <property type="term" value="C:nucleus"/>
    <property type="evidence" value="ECO:0007669"/>
    <property type="project" value="UniProtKB-SubCell"/>
</dbReference>
<dbReference type="AlphaFoldDB" id="A0AAV1C0K9"/>
<keyword evidence="4" id="KW-0539">Nucleus</keyword>
<evidence type="ECO:0000256" key="3">
    <source>
        <dbReference type="ARBA" id="ARBA00023163"/>
    </source>
</evidence>
<dbReference type="PANTHER" id="PTHR33124:SF43">
    <property type="entry name" value="TRANSCRIPTION FACTOR PAR2"/>
    <property type="match status" value="1"/>
</dbReference>
<evidence type="ECO:0000256" key="1">
    <source>
        <dbReference type="ARBA" id="ARBA00004123"/>
    </source>
</evidence>
<evidence type="ECO:0000256" key="5">
    <source>
        <dbReference type="SAM" id="MobiDB-lite"/>
    </source>
</evidence>
<keyword evidence="3" id="KW-0804">Transcription</keyword>
<feature type="compositionally biased region" description="Basic residues" evidence="5">
    <location>
        <begin position="41"/>
        <end position="59"/>
    </location>
</feature>
<comment type="subcellular location">
    <subcellularLocation>
        <location evidence="1">Nucleus</location>
    </subcellularLocation>
</comment>
<dbReference type="PANTHER" id="PTHR33124">
    <property type="entry name" value="TRANSCRIPTION FACTOR IBH1-LIKE 1"/>
    <property type="match status" value="1"/>
</dbReference>
<name>A0AAV1C0K9_OLDCO</name>
<feature type="compositionally biased region" description="Low complexity" evidence="5">
    <location>
        <begin position="74"/>
        <end position="90"/>
    </location>
</feature>
<feature type="compositionally biased region" description="Acidic residues" evidence="5">
    <location>
        <begin position="92"/>
        <end position="104"/>
    </location>
</feature>
<evidence type="ECO:0000256" key="4">
    <source>
        <dbReference type="ARBA" id="ARBA00023242"/>
    </source>
</evidence>
<feature type="compositionally biased region" description="Polar residues" evidence="5">
    <location>
        <begin position="21"/>
        <end position="35"/>
    </location>
</feature>
<keyword evidence="2" id="KW-0805">Transcription regulation</keyword>
<accession>A0AAV1C0K9</accession>
<feature type="compositionally biased region" description="Polar residues" evidence="5">
    <location>
        <begin position="60"/>
        <end position="69"/>
    </location>
</feature>
<feature type="region of interest" description="Disordered" evidence="5">
    <location>
        <begin position="21"/>
        <end position="104"/>
    </location>
</feature>
<protein>
    <submittedName>
        <fullName evidence="6">OLC1v1023556C1</fullName>
    </submittedName>
</protein>
<dbReference type="InterPro" id="IPR044549">
    <property type="entry name" value="bHLH_AtIBH1-like"/>
</dbReference>
<evidence type="ECO:0000313" key="7">
    <source>
        <dbReference type="Proteomes" id="UP001161247"/>
    </source>
</evidence>
<dbReference type="InterPro" id="IPR044660">
    <property type="entry name" value="IBH1-like"/>
</dbReference>
<dbReference type="EMBL" id="OX459118">
    <property type="protein sequence ID" value="CAI9089056.1"/>
    <property type="molecule type" value="Genomic_DNA"/>
</dbReference>
<proteinExistence type="predicted"/>
<evidence type="ECO:0000313" key="6">
    <source>
        <dbReference type="EMBL" id="CAI9089056.1"/>
    </source>
</evidence>